<comment type="similarity">
    <text evidence="2">Belongs to the OST4 family.</text>
</comment>
<sequence length="280" mass="31431">MRISLSAKNKTSFITGRIKEPDEASKPDEYALWQYCNDMVLSWILNSIEPELANSVLSCNTPHAIWEDLRERFSLGNAPCIFQIQRDIYKIEQGSMSVVAYYTKLKGLWDELAFFNSPVICTCGAQNDCTKLIQFLKGLNESYSGTRCQILLMNPLPSIRQAYASIAQEEKQRELGSSISIPSNTAAMAVVAISTGINPTNRSTRSFFSVPIVVIYTTEKQHATRKMGTLLVIPRTKPGINVKMIDDQDLGFFANFLGIFIFILVIAYHYVVADPKYEGN</sequence>
<dbReference type="Pfam" id="PF10215">
    <property type="entry name" value="Ost4"/>
    <property type="match status" value="1"/>
</dbReference>
<dbReference type="GO" id="GO:0005789">
    <property type="term" value="C:endoplasmic reticulum membrane"/>
    <property type="evidence" value="ECO:0007669"/>
    <property type="project" value="UniProtKB-SubCell"/>
</dbReference>
<evidence type="ECO:0000256" key="1">
    <source>
        <dbReference type="ARBA" id="ARBA00004643"/>
    </source>
</evidence>
<gene>
    <name evidence="9" type="ORF">M6B38_215820</name>
</gene>
<dbReference type="Pfam" id="PF14223">
    <property type="entry name" value="Retrotran_gag_2"/>
    <property type="match status" value="1"/>
</dbReference>
<evidence type="ECO:0000256" key="3">
    <source>
        <dbReference type="ARBA" id="ARBA00022692"/>
    </source>
</evidence>
<evidence type="ECO:0000313" key="9">
    <source>
        <dbReference type="EMBL" id="KAJ6797650.1"/>
    </source>
</evidence>
<protein>
    <recommendedName>
        <fullName evidence="11">Dolichyl-diphosphooligosaccharide--protein glycosyltransferase subunit 4</fullName>
    </recommendedName>
</protein>
<evidence type="ECO:0000256" key="5">
    <source>
        <dbReference type="ARBA" id="ARBA00022968"/>
    </source>
</evidence>
<keyword evidence="3 8" id="KW-0812">Transmembrane</keyword>
<keyword evidence="7 8" id="KW-0472">Membrane</keyword>
<keyword evidence="6 8" id="KW-1133">Transmembrane helix</keyword>
<comment type="subcellular location">
    <subcellularLocation>
        <location evidence="1">Endoplasmic reticulum membrane</location>
        <topology evidence="1">Single-pass type III membrane protein</topology>
    </subcellularLocation>
</comment>
<evidence type="ECO:0000256" key="6">
    <source>
        <dbReference type="ARBA" id="ARBA00022989"/>
    </source>
</evidence>
<dbReference type="EMBL" id="JANAVB010040817">
    <property type="protein sequence ID" value="KAJ6797650.1"/>
    <property type="molecule type" value="Genomic_DNA"/>
</dbReference>
<reference evidence="9" key="1">
    <citation type="journal article" date="2023" name="GigaByte">
        <title>Genome assembly of the bearded iris, Iris pallida Lam.</title>
        <authorList>
            <person name="Bruccoleri R.E."/>
            <person name="Oakeley E.J."/>
            <person name="Faust A.M.E."/>
            <person name="Altorfer M."/>
            <person name="Dessus-Babus S."/>
            <person name="Burckhardt D."/>
            <person name="Oertli M."/>
            <person name="Naumann U."/>
            <person name="Petersen F."/>
            <person name="Wong J."/>
        </authorList>
    </citation>
    <scope>NUCLEOTIDE SEQUENCE</scope>
    <source>
        <strain evidence="9">GSM-AAB239-AS_SAM_17_03QT</strain>
    </source>
</reference>
<dbReference type="InterPro" id="IPR036330">
    <property type="entry name" value="Ost4p_sf"/>
</dbReference>
<accession>A0AAX6E104</accession>
<feature type="transmembrane region" description="Helical" evidence="8">
    <location>
        <begin position="250"/>
        <end position="271"/>
    </location>
</feature>
<proteinExistence type="inferred from homology"/>
<dbReference type="AlphaFoldDB" id="A0AAX6E104"/>
<keyword evidence="10" id="KW-1185">Reference proteome</keyword>
<name>A0AAX6E104_IRIPA</name>
<reference evidence="9" key="2">
    <citation type="submission" date="2023-04" db="EMBL/GenBank/DDBJ databases">
        <authorList>
            <person name="Bruccoleri R.E."/>
            <person name="Oakeley E.J."/>
            <person name="Faust A.-M."/>
            <person name="Dessus-Babus S."/>
            <person name="Altorfer M."/>
            <person name="Burckhardt D."/>
            <person name="Oertli M."/>
            <person name="Naumann U."/>
            <person name="Petersen F."/>
            <person name="Wong J."/>
        </authorList>
    </citation>
    <scope>NUCLEOTIDE SEQUENCE</scope>
    <source>
        <strain evidence="9">GSM-AAB239-AS_SAM_17_03QT</strain>
        <tissue evidence="9">Leaf</tissue>
    </source>
</reference>
<dbReference type="PANTHER" id="PTHR37610">
    <property type="entry name" value="CCHC-TYPE DOMAIN-CONTAINING PROTEIN"/>
    <property type="match status" value="1"/>
</dbReference>
<dbReference type="InterPro" id="IPR018943">
    <property type="entry name" value="Oligosaccaryltransferase"/>
</dbReference>
<evidence type="ECO:0000256" key="8">
    <source>
        <dbReference type="SAM" id="Phobius"/>
    </source>
</evidence>
<keyword evidence="4" id="KW-0256">Endoplasmic reticulum</keyword>
<evidence type="ECO:0008006" key="11">
    <source>
        <dbReference type="Google" id="ProtNLM"/>
    </source>
</evidence>
<keyword evidence="5" id="KW-0735">Signal-anchor</keyword>
<evidence type="ECO:0000256" key="2">
    <source>
        <dbReference type="ARBA" id="ARBA00007685"/>
    </source>
</evidence>
<dbReference type="SUPFAM" id="SSF103464">
    <property type="entry name" value="Oligosaccharyltransferase subunit ost4p"/>
    <property type="match status" value="1"/>
</dbReference>
<dbReference type="PANTHER" id="PTHR37610:SF97">
    <property type="entry name" value="RETROTRANSPOSON GAG DOMAIN-CONTAINING PROTEIN"/>
    <property type="match status" value="1"/>
</dbReference>
<evidence type="ECO:0000256" key="7">
    <source>
        <dbReference type="ARBA" id="ARBA00023136"/>
    </source>
</evidence>
<comment type="caution">
    <text evidence="9">The sequence shown here is derived from an EMBL/GenBank/DDBJ whole genome shotgun (WGS) entry which is preliminary data.</text>
</comment>
<organism evidence="9 10">
    <name type="scientific">Iris pallida</name>
    <name type="common">Sweet iris</name>
    <dbReference type="NCBI Taxonomy" id="29817"/>
    <lineage>
        <taxon>Eukaryota</taxon>
        <taxon>Viridiplantae</taxon>
        <taxon>Streptophyta</taxon>
        <taxon>Embryophyta</taxon>
        <taxon>Tracheophyta</taxon>
        <taxon>Spermatophyta</taxon>
        <taxon>Magnoliopsida</taxon>
        <taxon>Liliopsida</taxon>
        <taxon>Asparagales</taxon>
        <taxon>Iridaceae</taxon>
        <taxon>Iridoideae</taxon>
        <taxon>Irideae</taxon>
        <taxon>Iris</taxon>
    </lineage>
</organism>
<dbReference type="Proteomes" id="UP001140949">
    <property type="component" value="Unassembled WGS sequence"/>
</dbReference>
<evidence type="ECO:0000256" key="4">
    <source>
        <dbReference type="ARBA" id="ARBA00022824"/>
    </source>
</evidence>
<evidence type="ECO:0000313" key="10">
    <source>
        <dbReference type="Proteomes" id="UP001140949"/>
    </source>
</evidence>